<protein>
    <submittedName>
        <fullName evidence="1">Uncharacterized protein</fullName>
    </submittedName>
</protein>
<dbReference type="RefSeq" id="WP_142814785.1">
    <property type="nucleotide sequence ID" value="NZ_CP033893.1"/>
</dbReference>
<dbReference type="EMBL" id="CP033893">
    <property type="protein sequence ID" value="QDL31153.1"/>
    <property type="molecule type" value="Genomic_DNA"/>
</dbReference>
<gene>
    <name evidence="1" type="ORF">EGO53_04855</name>
</gene>
<reference evidence="1 2" key="1">
    <citation type="submission" date="2018-11" db="EMBL/GenBank/DDBJ databases">
        <title>The first complete genome of Serratia liquefaciens isolated from metalophyte plant revel distinctness adaptive mechanisms in an extreme habitat.</title>
        <authorList>
            <person name="Caneschi W.L."/>
            <person name="Sanchez A.B."/>
            <person name="Felestrino E.B."/>
            <person name="Assis R.A.B."/>
            <person name="Lemes C.G.C."/>
            <person name="Cordeiro I.F."/>
            <person name="Fonseca N.P."/>
            <person name="Villa M."/>
            <person name="Vieira I.T."/>
            <person name="Moraes L.A."/>
            <person name="Kamino L.H.Y."/>
            <person name="do Carmo F."/>
            <person name="Garcia C.M."/>
            <person name="Almeida N.F."/>
            <person name="Silva R.S."/>
            <person name="Ferro J.A."/>
            <person name="Ferro M.I.T."/>
            <person name="Varani A.M."/>
            <person name="Ferreira R.M."/>
            <person name="dos Santos V.L."/>
            <person name="Silva U.C."/>
            <person name="Setubal J.C."/>
            <person name="Moreira L.M."/>
        </authorList>
    </citation>
    <scope>NUCLEOTIDE SEQUENCE [LARGE SCALE GENOMIC DNA]</scope>
    <source>
        <strain evidence="1 2">FG3</strain>
    </source>
</reference>
<organism evidence="1 2">
    <name type="scientific">Serratia liquefaciens</name>
    <dbReference type="NCBI Taxonomy" id="614"/>
    <lineage>
        <taxon>Bacteria</taxon>
        <taxon>Pseudomonadati</taxon>
        <taxon>Pseudomonadota</taxon>
        <taxon>Gammaproteobacteria</taxon>
        <taxon>Enterobacterales</taxon>
        <taxon>Yersiniaceae</taxon>
        <taxon>Serratia</taxon>
    </lineage>
</organism>
<dbReference type="AlphaFoldDB" id="A0A515CSR1"/>
<sequence length="230" mass="26903">MKEENVLDHFKRDTRNHSMSVDSDNGVFRHLHFSRGGSSCYHFTLTTWPGHLCIGGDMGTYVFRRLHDMFDFFRMDHRDYQRHGDDPVINIGYWAEKLQMGCGYSREIFTEWSSDAFEVRAQEFYDDWLEGIEEDDGITDEIKAEELACINELKRGSYSEWEAGTAYQEFSSENIDLSDFWEDSCRRVTNGFIWCLFAIVWGIQQYDTSKLVSSAMSKFFLHSMEVGDAN</sequence>
<accession>A0A515CSR1</accession>
<evidence type="ECO:0000313" key="1">
    <source>
        <dbReference type="EMBL" id="QDL31153.1"/>
    </source>
</evidence>
<dbReference type="Proteomes" id="UP000317572">
    <property type="component" value="Chromosome"/>
</dbReference>
<evidence type="ECO:0000313" key="2">
    <source>
        <dbReference type="Proteomes" id="UP000317572"/>
    </source>
</evidence>
<proteinExistence type="predicted"/>
<name>A0A515CSR1_SERLI</name>